<evidence type="ECO:0000313" key="1">
    <source>
        <dbReference type="EMBL" id="MBB5837399.1"/>
    </source>
</evidence>
<accession>A0A7W9J8U3</accession>
<dbReference type="EMBL" id="JACHMY010000001">
    <property type="protein sequence ID" value="MBB5837399.1"/>
    <property type="molecule type" value="Genomic_DNA"/>
</dbReference>
<organism evidence="1 2">
    <name type="scientific">Kribbella italica</name>
    <dbReference type="NCBI Taxonomy" id="1540520"/>
    <lineage>
        <taxon>Bacteria</taxon>
        <taxon>Bacillati</taxon>
        <taxon>Actinomycetota</taxon>
        <taxon>Actinomycetes</taxon>
        <taxon>Propionibacteriales</taxon>
        <taxon>Kribbellaceae</taxon>
        <taxon>Kribbella</taxon>
    </lineage>
</organism>
<comment type="caution">
    <text evidence="1">The sequence shown here is derived from an EMBL/GenBank/DDBJ whole genome shotgun (WGS) entry which is preliminary data.</text>
</comment>
<gene>
    <name evidence="1" type="ORF">HDA39_004133</name>
</gene>
<evidence type="ECO:0008006" key="3">
    <source>
        <dbReference type="Google" id="ProtNLM"/>
    </source>
</evidence>
<keyword evidence="2" id="KW-1185">Reference proteome</keyword>
<proteinExistence type="predicted"/>
<reference evidence="1 2" key="1">
    <citation type="submission" date="2020-08" db="EMBL/GenBank/DDBJ databases">
        <title>Sequencing the genomes of 1000 actinobacteria strains.</title>
        <authorList>
            <person name="Klenk H.-P."/>
        </authorList>
    </citation>
    <scope>NUCLEOTIDE SEQUENCE [LARGE SCALE GENOMIC DNA]</scope>
    <source>
        <strain evidence="1 2">DSM 28967</strain>
    </source>
</reference>
<dbReference type="Proteomes" id="UP000549971">
    <property type="component" value="Unassembled WGS sequence"/>
</dbReference>
<name>A0A7W9J8U3_9ACTN</name>
<dbReference type="RefSeq" id="WP_184797395.1">
    <property type="nucleotide sequence ID" value="NZ_JACHMY010000001.1"/>
</dbReference>
<sequence>MFFQRPLVRAYVDETGDRGTTAKASRYFAMVAVVIADEDDPALRSAISTCRTQLSVPSGKPLHWSEHVKRFPRRQYVAGRLAAVPGVVLNYVVVEKAAVPAHAGLKTDQVLFYNYVAGLVVERMLLTAAEWPGGARDVVASFGHVRGFPHQQTLE</sequence>
<protein>
    <recommendedName>
        <fullName evidence="3">DUF3800 domain-containing protein</fullName>
    </recommendedName>
</protein>
<dbReference type="AlphaFoldDB" id="A0A7W9J8U3"/>
<evidence type="ECO:0000313" key="2">
    <source>
        <dbReference type="Proteomes" id="UP000549971"/>
    </source>
</evidence>